<evidence type="ECO:0000256" key="6">
    <source>
        <dbReference type="SAM" id="MobiDB-lite"/>
    </source>
</evidence>
<comment type="subcellular location">
    <subcellularLocation>
        <location evidence="5">Cytoplasm</location>
        <location evidence="5">Cytoskeleton</location>
        <location evidence="5">Microtubule organizing center</location>
    </subcellularLocation>
</comment>
<dbReference type="InterPro" id="IPR040457">
    <property type="entry name" value="GCP_C"/>
</dbReference>
<feature type="domain" description="Gamma tubulin complex component C-terminal" evidence="7">
    <location>
        <begin position="502"/>
        <end position="821"/>
    </location>
</feature>
<dbReference type="GO" id="GO:0043015">
    <property type="term" value="F:gamma-tubulin binding"/>
    <property type="evidence" value="ECO:0007669"/>
    <property type="project" value="InterPro"/>
</dbReference>
<comment type="caution">
    <text evidence="9">The sequence shown here is derived from an EMBL/GenBank/DDBJ whole genome shotgun (WGS) entry which is preliminary data.</text>
</comment>
<dbReference type="Proteomes" id="UP000431533">
    <property type="component" value="Unassembled WGS sequence"/>
</dbReference>
<dbReference type="GO" id="GO:0000922">
    <property type="term" value="C:spindle pole"/>
    <property type="evidence" value="ECO:0007669"/>
    <property type="project" value="InterPro"/>
</dbReference>
<dbReference type="Gene3D" id="1.20.120.1900">
    <property type="entry name" value="Gamma-tubulin complex, C-terminal domain"/>
    <property type="match status" value="1"/>
</dbReference>
<gene>
    <name evidence="9" type="primary">alp4_1</name>
    <name evidence="9" type="ORF">LHYA1_G008380</name>
</gene>
<evidence type="ECO:0000259" key="8">
    <source>
        <dbReference type="Pfam" id="PF17681"/>
    </source>
</evidence>
<feature type="compositionally biased region" description="Polar residues" evidence="6">
    <location>
        <begin position="1"/>
        <end position="32"/>
    </location>
</feature>
<keyword evidence="4 5" id="KW-0206">Cytoskeleton</keyword>
<evidence type="ECO:0000259" key="7">
    <source>
        <dbReference type="Pfam" id="PF04130"/>
    </source>
</evidence>
<accession>A0A8H8QXB8</accession>
<dbReference type="OrthoDB" id="2192946at2759"/>
<dbReference type="AlphaFoldDB" id="A0A8H8QXB8"/>
<dbReference type="GO" id="GO:0051321">
    <property type="term" value="P:meiotic cell cycle"/>
    <property type="evidence" value="ECO:0007669"/>
    <property type="project" value="TreeGrafter"/>
</dbReference>
<name>A0A8H8QXB8_9HELO</name>
<evidence type="ECO:0000313" key="9">
    <source>
        <dbReference type="EMBL" id="TVY23460.1"/>
    </source>
</evidence>
<dbReference type="PANTHER" id="PTHR19302">
    <property type="entry name" value="GAMMA TUBULIN COMPLEX PROTEIN"/>
    <property type="match status" value="1"/>
</dbReference>
<dbReference type="Pfam" id="PF17681">
    <property type="entry name" value="GCP_N_terminal"/>
    <property type="match status" value="1"/>
</dbReference>
<dbReference type="GO" id="GO:0005874">
    <property type="term" value="C:microtubule"/>
    <property type="evidence" value="ECO:0007669"/>
    <property type="project" value="UniProtKB-KW"/>
</dbReference>
<dbReference type="Pfam" id="PF04130">
    <property type="entry name" value="GCP_C_terminal"/>
    <property type="match status" value="1"/>
</dbReference>
<evidence type="ECO:0000256" key="3">
    <source>
        <dbReference type="ARBA" id="ARBA00022701"/>
    </source>
</evidence>
<dbReference type="GO" id="GO:0031122">
    <property type="term" value="P:cytoplasmic microtubule organization"/>
    <property type="evidence" value="ECO:0007669"/>
    <property type="project" value="TreeGrafter"/>
</dbReference>
<dbReference type="GO" id="GO:0007020">
    <property type="term" value="P:microtubule nucleation"/>
    <property type="evidence" value="ECO:0007669"/>
    <property type="project" value="InterPro"/>
</dbReference>
<dbReference type="GO" id="GO:0044732">
    <property type="term" value="C:mitotic spindle pole body"/>
    <property type="evidence" value="ECO:0007669"/>
    <property type="project" value="TreeGrafter"/>
</dbReference>
<feature type="domain" description="Gamma tubulin complex component protein N-terminal" evidence="8">
    <location>
        <begin position="167"/>
        <end position="497"/>
    </location>
</feature>
<dbReference type="RefSeq" id="XP_031002248.1">
    <property type="nucleotide sequence ID" value="XM_031153300.1"/>
</dbReference>
<dbReference type="EMBL" id="QGMH01000179">
    <property type="protein sequence ID" value="TVY23460.1"/>
    <property type="molecule type" value="Genomic_DNA"/>
</dbReference>
<evidence type="ECO:0000256" key="5">
    <source>
        <dbReference type="RuleBase" id="RU363050"/>
    </source>
</evidence>
<proteinExistence type="inferred from homology"/>
<keyword evidence="10" id="KW-1185">Reference proteome</keyword>
<evidence type="ECO:0000256" key="1">
    <source>
        <dbReference type="ARBA" id="ARBA00010337"/>
    </source>
</evidence>
<dbReference type="GO" id="GO:0000930">
    <property type="term" value="C:gamma-tubulin complex"/>
    <property type="evidence" value="ECO:0007669"/>
    <property type="project" value="TreeGrafter"/>
</dbReference>
<sequence length="907" mass="103126">MPSTSSPRSFHGDQSSASNGNARQNSTASNVPATDRQRDQRRQHPAQSTSSTTHRRTESSSQRTREHRKEKVTETLVRRIKSPDQRTRTAAEKPKHVQASSSQQTAKESKPEIPQLPWNPEVSLVTHTSAPLASRISIPPRASQAPIPLEPKALRELSLEAQEAAIIEDLLIVLMGVEGQYIHFAKTYDPSAEKDRLDGPVFVILPGLDPSLRDLTIGILKLATHHSALEAFIDVQGRAELGVVNHALSAAIRKLIFDYLVLIAQLETQFLTNPSFTLHVLNVHTLPTRHLMSQVYSLAQAIIKRSSPIDDDMDSDMELDIENILEALQGSDLLPGSRKSPVCKGGSVLDLITKRLELFSGDPVTRAVLTSLLQNTSRPYMRMLNEWLHHGTIKDLYAEFLVKEQQSIKRERLAEDYTDDYWERRYTLRDNVPPQLESVQHKVLLAGKYLNVVRECGGVDISKAISNVPTTFEDLRFFDNVNDAYVYANKSLLNLLLTTYALPERLHSMKHYFFLSQSDFLSYFLDLASPELRKPVDKVNTNKLQALLDLVLPAQDPFKENIKVEMNSVNLYDCLTRVINISGIEDGEALLNPPAPPVESEKGPVGFTSLQLDCVVPFPASLVISRKTIWRYQALFRYLFSLRHLEQQLVANWQTWNKASSWAHKSSDKEIELCKRRAFTLRARMLVYVQQLLYFCTSEVIEPNWQAFMEKLKNGSKSAVGTVDELMQNHVDFLDTCLKECMLTNARLLRRHSKLMQTCTLFSNFTSWFSRELESNDPDLSGNTKPPQLEKMIANLRKFELNFGRHMHVLLDEMNHFAATETEDRIFEDLESGVQRASRITILISRSLASHSFLTSIYTRAKNQQKHTTAGIRWWSPTQLLICRSEACVWQSGRDAQFSSVYGRMWK</sequence>
<feature type="region of interest" description="Disordered" evidence="6">
    <location>
        <begin position="1"/>
        <end position="118"/>
    </location>
</feature>
<dbReference type="InterPro" id="IPR041470">
    <property type="entry name" value="GCP_N"/>
</dbReference>
<evidence type="ECO:0000256" key="2">
    <source>
        <dbReference type="ARBA" id="ARBA00022490"/>
    </source>
</evidence>
<dbReference type="PANTHER" id="PTHR19302:SF13">
    <property type="entry name" value="GAMMA-TUBULIN COMPLEX COMPONENT 2"/>
    <property type="match status" value="1"/>
</dbReference>
<dbReference type="GO" id="GO:0051011">
    <property type="term" value="F:microtubule minus-end binding"/>
    <property type="evidence" value="ECO:0007669"/>
    <property type="project" value="TreeGrafter"/>
</dbReference>
<reference evidence="9 10" key="1">
    <citation type="submission" date="2018-05" db="EMBL/GenBank/DDBJ databases">
        <title>Genome sequencing and assembly of the regulated plant pathogen Lachnellula willkommii and related sister species for the development of diagnostic species identification markers.</title>
        <authorList>
            <person name="Giroux E."/>
            <person name="Bilodeau G."/>
        </authorList>
    </citation>
    <scope>NUCLEOTIDE SEQUENCE [LARGE SCALE GENOMIC DNA]</scope>
    <source>
        <strain evidence="9 10">CBS 185.66</strain>
    </source>
</reference>
<comment type="similarity">
    <text evidence="1 5">Belongs to the TUBGCP family.</text>
</comment>
<feature type="compositionally biased region" description="Basic and acidic residues" evidence="6">
    <location>
        <begin position="55"/>
        <end position="95"/>
    </location>
</feature>
<dbReference type="FunFam" id="1.20.120.1900:FF:000011">
    <property type="entry name" value="Spindle pole body component"/>
    <property type="match status" value="1"/>
</dbReference>
<dbReference type="GO" id="GO:0000278">
    <property type="term" value="P:mitotic cell cycle"/>
    <property type="evidence" value="ECO:0007669"/>
    <property type="project" value="TreeGrafter"/>
</dbReference>
<evidence type="ECO:0000256" key="4">
    <source>
        <dbReference type="ARBA" id="ARBA00023212"/>
    </source>
</evidence>
<protein>
    <recommendedName>
        <fullName evidence="5">Spindle pole body component</fullName>
    </recommendedName>
</protein>
<dbReference type="GeneID" id="41988578"/>
<organism evidence="9 10">
    <name type="scientific">Lachnellula hyalina</name>
    <dbReference type="NCBI Taxonomy" id="1316788"/>
    <lineage>
        <taxon>Eukaryota</taxon>
        <taxon>Fungi</taxon>
        <taxon>Dikarya</taxon>
        <taxon>Ascomycota</taxon>
        <taxon>Pezizomycotina</taxon>
        <taxon>Leotiomycetes</taxon>
        <taxon>Helotiales</taxon>
        <taxon>Lachnaceae</taxon>
        <taxon>Lachnellula</taxon>
    </lineage>
</organism>
<keyword evidence="2 5" id="KW-0963">Cytoplasm</keyword>
<dbReference type="InterPro" id="IPR007259">
    <property type="entry name" value="GCP"/>
</dbReference>
<dbReference type="GO" id="GO:0051225">
    <property type="term" value="P:spindle assembly"/>
    <property type="evidence" value="ECO:0007669"/>
    <property type="project" value="TreeGrafter"/>
</dbReference>
<keyword evidence="3 5" id="KW-0493">Microtubule</keyword>
<evidence type="ECO:0000313" key="10">
    <source>
        <dbReference type="Proteomes" id="UP000431533"/>
    </source>
</evidence>
<dbReference type="InterPro" id="IPR042241">
    <property type="entry name" value="GCP_C_sf"/>
</dbReference>